<keyword evidence="8" id="KW-1185">Reference proteome</keyword>
<feature type="transmembrane region" description="Helical" evidence="6">
    <location>
        <begin position="257"/>
        <end position="276"/>
    </location>
</feature>
<keyword evidence="2 6" id="KW-0812">Transmembrane</keyword>
<sequence>MEVKMQPRPQQTSYRVSRLVLNEAELERTASKSQEQKPSPWNRGRDKLRCSGTVAKFLLLKFIPILRWLPRYPVREWLPGDCISGLSVAVVQLPQGLAYAMLAAVPPVFGLYSSFYPVLVYSVFGTSRHISAGTFAVLSIMVGNELEKFAPDDHFMALNNGTGLDVGARDKARVQLAVAISFLAGLFQVGLGLAQFGFVVTYLSEPLIRGYSTAASIHVTLSQLKNMFGFQFKQQSQPLSLIYGIISFFSKLPETNIGSLISSVVALGLLFTVKFINQKFANKLPVPIPIELFTIIIFTGISYGMKLNEVLGIDIVGNIPTGMNAPLPPDTNLFGKVVGSSFAIAVVAYAITISMGKMFAMKHGYQVDSNQELIALGLSNFVGSFFQCFAIGTAMSRCLVQENTGGNSQVSGIMSSLVLLIIIIKAGALFEYLPKAILASVVIVNLHGMYKQFGDLSLLWRTNKIDLLIWAVTFVATLLLNLDLGLAVSVVFALFTVIVRTQLPHYSILGQVSETDIYRDLEDFDQVKEVSGIKIFRSPCTVYFANAELYAESLKAKIGIDVDRLIGKKKKAMTRQKRKDEKDRKKGNQIPRDENLKKDKVTGSDNNGFLDVEKADPKEIATEENDSRLAEVADKEVLETQTNTTQKTSKESTLESFGLRKPAFHSLILDFSASSFVDTVCIKVLKNIFRDFSEIEVNVYLAGCQTHVVKQLEEGNFFGKTITKAQLFASVHDAVTYLSKEHDQETREGILNFLETKL</sequence>
<dbReference type="PANTHER" id="PTHR11814">
    <property type="entry name" value="SULFATE TRANSPORTER"/>
    <property type="match status" value="1"/>
</dbReference>
<evidence type="ECO:0000256" key="6">
    <source>
        <dbReference type="SAM" id="Phobius"/>
    </source>
</evidence>
<dbReference type="PROSITE" id="PS01130">
    <property type="entry name" value="SLC26A"/>
    <property type="match status" value="1"/>
</dbReference>
<feature type="compositionally biased region" description="Basic and acidic residues" evidence="5">
    <location>
        <begin position="611"/>
        <end position="638"/>
    </location>
</feature>
<feature type="transmembrane region" description="Helical" evidence="6">
    <location>
        <begin position="333"/>
        <end position="352"/>
    </location>
</feature>
<dbReference type="InterPro" id="IPR036513">
    <property type="entry name" value="STAS_dom_sf"/>
</dbReference>
<dbReference type="Pfam" id="PF00916">
    <property type="entry name" value="Sulfate_transp"/>
    <property type="match status" value="1"/>
</dbReference>
<dbReference type="PROSITE" id="PS50801">
    <property type="entry name" value="STAS"/>
    <property type="match status" value="1"/>
</dbReference>
<dbReference type="KEGG" id="gsh:117351135"/>
<dbReference type="InterPro" id="IPR001902">
    <property type="entry name" value="SLC26A/SulP_fam"/>
</dbReference>
<dbReference type="GO" id="GO:0008271">
    <property type="term" value="F:secondary active sulfate transmembrane transporter activity"/>
    <property type="evidence" value="ECO:0007669"/>
    <property type="project" value="InterPro"/>
</dbReference>
<dbReference type="GO" id="GO:0016020">
    <property type="term" value="C:membrane"/>
    <property type="evidence" value="ECO:0007669"/>
    <property type="project" value="UniProtKB-SubCell"/>
</dbReference>
<feature type="region of interest" description="Disordered" evidence="5">
    <location>
        <begin position="571"/>
        <end position="652"/>
    </location>
</feature>
<dbReference type="InterPro" id="IPR011547">
    <property type="entry name" value="SLC26A/SulP_dom"/>
</dbReference>
<feature type="transmembrane region" description="Helical" evidence="6">
    <location>
        <begin position="288"/>
        <end position="305"/>
    </location>
</feature>
<evidence type="ECO:0000259" key="7">
    <source>
        <dbReference type="PROSITE" id="PS50801"/>
    </source>
</evidence>
<evidence type="ECO:0000256" key="5">
    <source>
        <dbReference type="SAM" id="MobiDB-lite"/>
    </source>
</evidence>
<dbReference type="Gene3D" id="3.30.750.24">
    <property type="entry name" value="STAS domain"/>
    <property type="match status" value="1"/>
</dbReference>
<evidence type="ECO:0000313" key="9">
    <source>
        <dbReference type="RefSeq" id="XP_033781878.1"/>
    </source>
</evidence>
<evidence type="ECO:0000313" key="8">
    <source>
        <dbReference type="Proteomes" id="UP000515159"/>
    </source>
</evidence>
<feature type="transmembrane region" description="Helical" evidence="6">
    <location>
        <begin position="373"/>
        <end position="393"/>
    </location>
</feature>
<feature type="transmembrane region" description="Helical" evidence="6">
    <location>
        <begin position="467"/>
        <end position="495"/>
    </location>
</feature>
<dbReference type="GeneID" id="117351135"/>
<dbReference type="RefSeq" id="XP_033781878.1">
    <property type="nucleotide sequence ID" value="XM_033925987.1"/>
</dbReference>
<dbReference type="CDD" id="cd07042">
    <property type="entry name" value="STAS_SulP_like_sulfate_transporter"/>
    <property type="match status" value="1"/>
</dbReference>
<dbReference type="OrthoDB" id="288203at2759"/>
<dbReference type="Pfam" id="PF01740">
    <property type="entry name" value="STAS"/>
    <property type="match status" value="1"/>
</dbReference>
<evidence type="ECO:0000256" key="2">
    <source>
        <dbReference type="ARBA" id="ARBA00022692"/>
    </source>
</evidence>
<name>A0A6P8Q414_GEOSA</name>
<proteinExistence type="predicted"/>
<evidence type="ECO:0000256" key="3">
    <source>
        <dbReference type="ARBA" id="ARBA00022989"/>
    </source>
</evidence>
<keyword evidence="4 6" id="KW-0472">Membrane</keyword>
<gene>
    <name evidence="9" type="primary">LOC117351135</name>
</gene>
<feature type="transmembrane region" description="Helical" evidence="6">
    <location>
        <begin position="176"/>
        <end position="203"/>
    </location>
</feature>
<feature type="transmembrane region" description="Helical" evidence="6">
    <location>
        <begin position="413"/>
        <end position="446"/>
    </location>
</feature>
<dbReference type="InterPro" id="IPR002645">
    <property type="entry name" value="STAS_dom"/>
</dbReference>
<dbReference type="FunCoup" id="A0A6P8Q414">
    <property type="interactions" value="531"/>
</dbReference>
<comment type="subcellular location">
    <subcellularLocation>
        <location evidence="1">Membrane</location>
        <topology evidence="1">Multi-pass membrane protein</topology>
    </subcellularLocation>
</comment>
<feature type="domain" description="STAS" evidence="7">
    <location>
        <begin position="523"/>
        <end position="738"/>
    </location>
</feature>
<accession>A0A6P8Q414</accession>
<evidence type="ECO:0000256" key="4">
    <source>
        <dbReference type="ARBA" id="ARBA00023136"/>
    </source>
</evidence>
<dbReference type="NCBIfam" id="TIGR00815">
    <property type="entry name" value="sulP"/>
    <property type="match status" value="1"/>
</dbReference>
<dbReference type="AlphaFoldDB" id="A0A6P8Q414"/>
<feature type="transmembrane region" description="Helical" evidence="6">
    <location>
        <begin position="97"/>
        <end position="121"/>
    </location>
</feature>
<dbReference type="SUPFAM" id="SSF52091">
    <property type="entry name" value="SpoIIaa-like"/>
    <property type="match status" value="1"/>
</dbReference>
<evidence type="ECO:0000256" key="1">
    <source>
        <dbReference type="ARBA" id="ARBA00004141"/>
    </source>
</evidence>
<keyword evidence="3 6" id="KW-1133">Transmembrane helix</keyword>
<feature type="compositionally biased region" description="Basic and acidic residues" evidence="5">
    <location>
        <begin position="578"/>
        <end position="602"/>
    </location>
</feature>
<dbReference type="InterPro" id="IPR018045">
    <property type="entry name" value="S04_transporter_CS"/>
</dbReference>
<dbReference type="Proteomes" id="UP000515159">
    <property type="component" value="Chromosome 17"/>
</dbReference>
<organism evidence="8 9">
    <name type="scientific">Geotrypetes seraphini</name>
    <name type="common">Gaboon caecilian</name>
    <name type="synonym">Caecilia seraphini</name>
    <dbReference type="NCBI Taxonomy" id="260995"/>
    <lineage>
        <taxon>Eukaryota</taxon>
        <taxon>Metazoa</taxon>
        <taxon>Chordata</taxon>
        <taxon>Craniata</taxon>
        <taxon>Vertebrata</taxon>
        <taxon>Euteleostomi</taxon>
        <taxon>Amphibia</taxon>
        <taxon>Gymnophiona</taxon>
        <taxon>Geotrypetes</taxon>
    </lineage>
</organism>
<reference evidence="9" key="1">
    <citation type="submission" date="2025-08" db="UniProtKB">
        <authorList>
            <consortium name="RefSeq"/>
        </authorList>
    </citation>
    <scope>IDENTIFICATION</scope>
</reference>
<dbReference type="InParanoid" id="A0A6P8Q414"/>
<protein>
    <submittedName>
        <fullName evidence="9">Solute carrier family 26 member 6-like</fullName>
    </submittedName>
</protein>